<protein>
    <recommendedName>
        <fullName evidence="4">Molybdenum cofactor sulfurase</fullName>
        <shortName evidence="4">MCS</shortName>
        <shortName evidence="4">MOS</shortName>
        <shortName evidence="4">MoCo sulfurase</shortName>
        <ecNumber evidence="4">2.8.1.9</ecNumber>
    </recommendedName>
    <alternativeName>
        <fullName evidence="4">Molybdenum cofactor sulfurtransferase</fullName>
    </alternativeName>
</protein>
<reference evidence="7" key="1">
    <citation type="submission" date="2021-01" db="EMBL/GenBank/DDBJ databases">
        <authorList>
            <person name="Corre E."/>
            <person name="Pelletier E."/>
            <person name="Niang G."/>
            <person name="Scheremetjew M."/>
            <person name="Finn R."/>
            <person name="Kale V."/>
            <person name="Holt S."/>
            <person name="Cochrane G."/>
            <person name="Meng A."/>
            <person name="Brown T."/>
            <person name="Cohen L."/>
        </authorList>
    </citation>
    <scope>NUCLEOTIDE SEQUENCE</scope>
    <source>
        <strain evidence="7">GSBS06</strain>
    </source>
</reference>
<evidence type="ECO:0000256" key="5">
    <source>
        <dbReference type="SAM" id="Phobius"/>
    </source>
</evidence>
<dbReference type="GO" id="GO:0008265">
    <property type="term" value="F:molybdenum cofactor sulfurtransferase activity"/>
    <property type="evidence" value="ECO:0007669"/>
    <property type="project" value="UniProtKB-UniRule"/>
</dbReference>
<dbReference type="SUPFAM" id="SSF141673">
    <property type="entry name" value="MOSC N-terminal domain-like"/>
    <property type="match status" value="1"/>
</dbReference>
<dbReference type="GO" id="GO:0006777">
    <property type="term" value="P:Mo-molybdopterin cofactor biosynthetic process"/>
    <property type="evidence" value="ECO:0007669"/>
    <property type="project" value="UniProtKB-UniRule"/>
</dbReference>
<dbReference type="GO" id="GO:0030151">
    <property type="term" value="F:molybdenum ion binding"/>
    <property type="evidence" value="ECO:0007669"/>
    <property type="project" value="UniProtKB-UniRule"/>
</dbReference>
<feature type="transmembrane region" description="Helical" evidence="5">
    <location>
        <begin position="43"/>
        <end position="69"/>
    </location>
</feature>
<evidence type="ECO:0000256" key="4">
    <source>
        <dbReference type="HAMAP-Rule" id="MF_03050"/>
    </source>
</evidence>
<feature type="modified residue" description="N6-(pyridoxal phosphate)lysine" evidence="4">
    <location>
        <position position="316"/>
    </location>
</feature>
<dbReference type="PANTHER" id="PTHR14237">
    <property type="entry name" value="MOLYBDOPTERIN COFACTOR SULFURASE MOSC"/>
    <property type="match status" value="1"/>
</dbReference>
<feature type="domain" description="MOSC" evidence="6">
    <location>
        <begin position="668"/>
        <end position="824"/>
    </location>
</feature>
<comment type="similarity">
    <text evidence="4">Belongs to the class-V pyridoxal-phosphate-dependent aminotransferase family. MOCOS subfamily.</text>
</comment>
<dbReference type="Pfam" id="PF03476">
    <property type="entry name" value="MOSC_N"/>
    <property type="match status" value="1"/>
</dbReference>
<dbReference type="InterPro" id="IPR015422">
    <property type="entry name" value="PyrdxlP-dep_Trfase_small"/>
</dbReference>
<gene>
    <name evidence="7" type="ORF">ASTO00021_LOCUS15883</name>
</gene>
<name>A0A7S3PP43_9STRA</name>
<sequence>MNSSNATACEAVGGPEHFSVSLDFASNHSHFLRNLHTSNGVDVYLSVIVFLSCACMCLFTALVFILVNLNLSLNTKHKHVHEKVERKHVQNEIDRNSSAALVDCSRRKEENLTYLDHAGATLYKNSQIDEFANLLKDTTFGNPHTSGPASRSTETIVANVREEILNHFGVSGNSHVLVFTSGTTAGLKIVGESFQWTKNSVFCYQQMAHTSVIGLREYALREGALFECLHYLVDVEEKLNSLLPSGNTNTPLGLIALTAECNFSGVKTDLDVVQRIKSSKGAESWRVLLDAAKFAGTNPLNLSKVKADYTVISFYKMFGFPAGLGGLIMTREAAEELKPTYFGGGNIKVCACDTDFKELHTNISKRFESGTQNFLGIVAAHFGFKQLRDVGMQNIQAHTYDLAQRLYLQLSSLCHENGQKVCKMYGNHHLNDPRKQGSIVTFNAMDKDGGYISHIEIGRLASLNNIQIRTGMFCNPGASQKYFGLTTEQISNYSGEHGGCWEEVDILESGIATGAVRVSVGYSSTLADILVFVNFMKTYFVTKDVPAKSFYTERSKDSAANVVGIYVYPIKSCAGICAKSWPLNSSGFLYDRNWVLVDSEGESLDQKKIPKMCLIVPDINLSTQTMTIRARILNPPEPLKINLSFGRNTKESDMFRICDRLQPGESMCRDVSFWFSSVLGIQCRLIQNIPNPKRSFANRGQLLMISRSSVRWLKEKLEESEHDCHVDDGSFRANIVLDGCQPHEEDSWSTVCIGDTAKFQIAGPCNRCPMVNVNQNTGEQNRNILLALAKYRRCNSHINFGQFLSIQNRFFTSISVGNPVKIIK</sequence>
<dbReference type="AlphaFoldDB" id="A0A7S3PP43"/>
<feature type="active site" evidence="4">
    <location>
        <position position="474"/>
    </location>
</feature>
<comment type="cofactor">
    <cofactor evidence="4">
        <name>pyridoxal 5'-phosphate</name>
        <dbReference type="ChEBI" id="CHEBI:597326"/>
    </cofactor>
</comment>
<dbReference type="HAMAP" id="MF_03050">
    <property type="entry name" value="MOCOS"/>
    <property type="match status" value="1"/>
</dbReference>
<evidence type="ECO:0000256" key="3">
    <source>
        <dbReference type="ARBA" id="ARBA00023150"/>
    </source>
</evidence>
<dbReference type="InterPro" id="IPR015424">
    <property type="entry name" value="PyrdxlP-dep_Trfase"/>
</dbReference>
<accession>A0A7S3PP43</accession>
<keyword evidence="5" id="KW-1133">Transmembrane helix</keyword>
<dbReference type="EC" id="2.8.1.9" evidence="4"/>
<dbReference type="Gene3D" id="3.90.1150.10">
    <property type="entry name" value="Aspartate Aminotransferase, domain 1"/>
    <property type="match status" value="1"/>
</dbReference>
<keyword evidence="5" id="KW-0472">Membrane</keyword>
<keyword evidence="3 4" id="KW-0501">Molybdenum cofactor biosynthesis</keyword>
<comment type="catalytic activity">
    <reaction evidence="4">
        <text>Mo-molybdopterin + L-cysteine + AH2 = thio-Mo-molybdopterin + L-alanine + A + H2O</text>
        <dbReference type="Rhea" id="RHEA:42636"/>
        <dbReference type="ChEBI" id="CHEBI:13193"/>
        <dbReference type="ChEBI" id="CHEBI:15377"/>
        <dbReference type="ChEBI" id="CHEBI:17499"/>
        <dbReference type="ChEBI" id="CHEBI:35235"/>
        <dbReference type="ChEBI" id="CHEBI:57972"/>
        <dbReference type="ChEBI" id="CHEBI:71302"/>
        <dbReference type="ChEBI" id="CHEBI:82685"/>
        <dbReference type="EC" id="2.8.1.9"/>
    </reaction>
</comment>
<dbReference type="InterPro" id="IPR005302">
    <property type="entry name" value="MoCF_Sase_C"/>
</dbReference>
<dbReference type="GO" id="GO:0030170">
    <property type="term" value="F:pyridoxal phosphate binding"/>
    <property type="evidence" value="ECO:0007669"/>
    <property type="project" value="UniProtKB-UniRule"/>
</dbReference>
<dbReference type="EMBL" id="HBIN01020748">
    <property type="protein sequence ID" value="CAE0445880.1"/>
    <property type="molecule type" value="Transcribed_RNA"/>
</dbReference>
<dbReference type="InterPro" id="IPR000192">
    <property type="entry name" value="Aminotrans_V_dom"/>
</dbReference>
<dbReference type="Pfam" id="PF03473">
    <property type="entry name" value="MOSC"/>
    <property type="match status" value="1"/>
</dbReference>
<comment type="function">
    <text evidence="4">Sulfurates the molybdenum cofactor. Sulfation of molybdenum is essential for xanthine dehydrogenase (XDH) and aldehyde oxidase (ADO) enzymes in which molybdenum cofactor is liganded by 1 oxygen and 1 sulfur atom in active form.</text>
</comment>
<keyword evidence="2 4" id="KW-0663">Pyridoxal phosphate</keyword>
<dbReference type="SUPFAM" id="SSF50800">
    <property type="entry name" value="PK beta-barrel domain-like"/>
    <property type="match status" value="1"/>
</dbReference>
<organism evidence="7">
    <name type="scientific">Aplanochytrium stocchinoi</name>
    <dbReference type="NCBI Taxonomy" id="215587"/>
    <lineage>
        <taxon>Eukaryota</taxon>
        <taxon>Sar</taxon>
        <taxon>Stramenopiles</taxon>
        <taxon>Bigyra</taxon>
        <taxon>Labyrinthulomycetes</taxon>
        <taxon>Thraustochytrida</taxon>
        <taxon>Thraustochytriidae</taxon>
        <taxon>Aplanochytrium</taxon>
    </lineage>
</organism>
<dbReference type="InterPro" id="IPR028886">
    <property type="entry name" value="MoCo_sulfurase"/>
</dbReference>
<evidence type="ECO:0000259" key="6">
    <source>
        <dbReference type="PROSITE" id="PS51340"/>
    </source>
</evidence>
<dbReference type="InterPro" id="IPR015421">
    <property type="entry name" value="PyrdxlP-dep_Trfase_major"/>
</dbReference>
<dbReference type="Gene3D" id="3.40.640.10">
    <property type="entry name" value="Type I PLP-dependent aspartate aminotransferase-like (Major domain)"/>
    <property type="match status" value="1"/>
</dbReference>
<dbReference type="PANTHER" id="PTHR14237:SF80">
    <property type="entry name" value="MOLYBDENUM COFACTOR SULFURASE"/>
    <property type="match status" value="1"/>
</dbReference>
<evidence type="ECO:0000313" key="7">
    <source>
        <dbReference type="EMBL" id="CAE0445880.1"/>
    </source>
</evidence>
<dbReference type="InterPro" id="IPR005303">
    <property type="entry name" value="MOCOS_middle"/>
</dbReference>
<keyword evidence="5" id="KW-0812">Transmembrane</keyword>
<keyword evidence="1 4" id="KW-0808">Transferase</keyword>
<dbReference type="InterPro" id="IPR011037">
    <property type="entry name" value="Pyrv_Knase-like_insert_dom_sf"/>
</dbReference>
<evidence type="ECO:0000256" key="2">
    <source>
        <dbReference type="ARBA" id="ARBA00022898"/>
    </source>
</evidence>
<dbReference type="SUPFAM" id="SSF53383">
    <property type="entry name" value="PLP-dependent transferases"/>
    <property type="match status" value="1"/>
</dbReference>
<evidence type="ECO:0000256" key="1">
    <source>
        <dbReference type="ARBA" id="ARBA00022679"/>
    </source>
</evidence>
<proteinExistence type="inferred from homology"/>
<dbReference type="Pfam" id="PF00266">
    <property type="entry name" value="Aminotran_5"/>
    <property type="match status" value="1"/>
</dbReference>
<dbReference type="PROSITE" id="PS51340">
    <property type="entry name" value="MOSC"/>
    <property type="match status" value="1"/>
</dbReference>
<dbReference type="GO" id="GO:0016829">
    <property type="term" value="F:lyase activity"/>
    <property type="evidence" value="ECO:0007669"/>
    <property type="project" value="UniProtKB-UniRule"/>
</dbReference>